<proteinExistence type="predicted"/>
<keyword evidence="3" id="KW-1185">Reference proteome</keyword>
<dbReference type="EMBL" id="FJOF01000006">
    <property type="protein sequence ID" value="CZR42346.1"/>
    <property type="molecule type" value="Genomic_DNA"/>
</dbReference>
<dbReference type="GeneID" id="42054521"/>
<name>A0A1L7VQM4_FUSPR</name>
<dbReference type="RefSeq" id="XP_031082937.1">
    <property type="nucleotide sequence ID" value="XM_031233063.1"/>
</dbReference>
<dbReference type="VEuPathDB" id="FungiDB:FPRO_09648"/>
<evidence type="ECO:0000313" key="2">
    <source>
        <dbReference type="EMBL" id="CZR42346.1"/>
    </source>
</evidence>
<evidence type="ECO:0000256" key="1">
    <source>
        <dbReference type="SAM" id="MobiDB-lite"/>
    </source>
</evidence>
<sequence length="246" mass="28010">MTTAQVLPGIKLLRSIPSPNYRLFSSATQTLRQNTKERPQRTPNRPGKSPNRDGTKGRPKTPRIFIPPANDHVLPSGRLLTTPEVWSFLQETGIEYDNSKATRLHLGPDEQKVKVLFNCLVQYSPRYILHPYHLQHLRPGIAPMLPIIMSNYRRKLTEEPLWTYTICRGGGSTVVRHLMAKRLTGAFWRALKDLGYSMNGPRGTLMVTIHDPLKVAQAPAHIFGEAVAKQVKQTWEEEHMLQKRHG</sequence>
<comment type="caution">
    <text evidence="2">The sequence shown here is derived from an EMBL/GenBank/DDBJ whole genome shotgun (WGS) entry which is preliminary data.</text>
</comment>
<dbReference type="AlphaFoldDB" id="A0A1L7VQM4"/>
<organism evidence="2 3">
    <name type="scientific">Fusarium proliferatum (strain ET1)</name>
    <name type="common">Orchid endophyte fungus</name>
    <dbReference type="NCBI Taxonomy" id="1227346"/>
    <lineage>
        <taxon>Eukaryota</taxon>
        <taxon>Fungi</taxon>
        <taxon>Dikarya</taxon>
        <taxon>Ascomycota</taxon>
        <taxon>Pezizomycotina</taxon>
        <taxon>Sordariomycetes</taxon>
        <taxon>Hypocreomycetidae</taxon>
        <taxon>Hypocreales</taxon>
        <taxon>Nectriaceae</taxon>
        <taxon>Fusarium</taxon>
        <taxon>Fusarium fujikuroi species complex</taxon>
    </lineage>
</organism>
<gene>
    <name evidence="2" type="ORF">FPRO_09648</name>
</gene>
<dbReference type="Proteomes" id="UP000183971">
    <property type="component" value="Unassembled WGS sequence"/>
</dbReference>
<feature type="region of interest" description="Disordered" evidence="1">
    <location>
        <begin position="30"/>
        <end position="68"/>
    </location>
</feature>
<evidence type="ECO:0000313" key="3">
    <source>
        <dbReference type="Proteomes" id="UP000183971"/>
    </source>
</evidence>
<accession>A0A1L7VQM4</accession>
<protein>
    <submittedName>
        <fullName evidence="2">Uncharacterized protein</fullName>
    </submittedName>
</protein>
<reference evidence="3" key="1">
    <citation type="journal article" date="2016" name="Genome Biol. Evol.">
        <title>Comparative 'omics' of the Fusarium fujikuroi species complex highlights differences in genetic potential and metabolite synthesis.</title>
        <authorList>
            <person name="Niehaus E.-M."/>
            <person name="Muensterkoetter M."/>
            <person name="Proctor R.H."/>
            <person name="Brown D.W."/>
            <person name="Sharon A."/>
            <person name="Idan Y."/>
            <person name="Oren-Young L."/>
            <person name="Sieber C.M."/>
            <person name="Novak O."/>
            <person name="Pencik A."/>
            <person name="Tarkowska D."/>
            <person name="Hromadova K."/>
            <person name="Freeman S."/>
            <person name="Maymon M."/>
            <person name="Elazar M."/>
            <person name="Youssef S.A."/>
            <person name="El-Shabrawy E.S.M."/>
            <person name="Shalaby A.B.A."/>
            <person name="Houterman P."/>
            <person name="Brock N.L."/>
            <person name="Burkhardt I."/>
            <person name="Tsavkelova E.A."/>
            <person name="Dickschat J.S."/>
            <person name="Galuszka P."/>
            <person name="Gueldener U."/>
            <person name="Tudzynski B."/>
        </authorList>
    </citation>
    <scope>NUCLEOTIDE SEQUENCE [LARGE SCALE GENOMIC DNA]</scope>
    <source>
        <strain evidence="3">ET1</strain>
    </source>
</reference>